<dbReference type="InterPro" id="IPR004163">
    <property type="entry name" value="CoA_transf_BS"/>
</dbReference>
<dbReference type="Gene3D" id="6.10.160.10">
    <property type="match status" value="1"/>
</dbReference>
<dbReference type="PRINTS" id="PR00062">
    <property type="entry name" value="RIBOSOMALL20"/>
</dbReference>
<evidence type="ECO:0000256" key="11">
    <source>
        <dbReference type="ARBA" id="ARBA00054372"/>
    </source>
</evidence>
<name>A0A8J2VQQ0_9NEOP</name>
<comment type="subcellular location">
    <subcellularLocation>
        <location evidence="1">Mitochondrion</location>
    </subcellularLocation>
</comment>
<evidence type="ECO:0000256" key="1">
    <source>
        <dbReference type="ARBA" id="ARBA00004173"/>
    </source>
</evidence>
<evidence type="ECO:0000256" key="5">
    <source>
        <dbReference type="ARBA" id="ARBA00012490"/>
    </source>
</evidence>
<dbReference type="PANTHER" id="PTHR13707:SF23">
    <property type="entry name" value="SUCCINYL-COA:3-KETOACID-COENZYME A TRANSFERASE"/>
    <property type="match status" value="1"/>
</dbReference>
<dbReference type="GO" id="GO:0006412">
    <property type="term" value="P:translation"/>
    <property type="evidence" value="ECO:0007669"/>
    <property type="project" value="InterPro"/>
</dbReference>
<dbReference type="SMART" id="SM00882">
    <property type="entry name" value="CoA_trans"/>
    <property type="match status" value="2"/>
</dbReference>
<dbReference type="InterPro" id="IPR005813">
    <property type="entry name" value="Ribosomal_bL20"/>
</dbReference>
<dbReference type="GO" id="GO:1990904">
    <property type="term" value="C:ribonucleoprotein complex"/>
    <property type="evidence" value="ECO:0007669"/>
    <property type="project" value="UniProtKB-KW"/>
</dbReference>
<comment type="pathway">
    <text evidence="2">Ketone metabolism; succinyl-CoA degradation; acetoacetyl-CoA from succinyl-CoA: step 1/1.</text>
</comment>
<evidence type="ECO:0000313" key="16">
    <source>
        <dbReference type="EMBL" id="CAG9560526.1"/>
    </source>
</evidence>
<protein>
    <recommendedName>
        <fullName evidence="12">Large ribosomal subunit protein bL20m</fullName>
        <ecNumber evidence="5">2.8.3.5</ecNumber>
    </recommendedName>
    <alternativeName>
        <fullName evidence="13">3-oxoacid CoA-transferase</fullName>
    </alternativeName>
    <alternativeName>
        <fullName evidence="14">39S ribosomal protein L20, mitochondrial</fullName>
    </alternativeName>
</protein>
<dbReference type="PANTHER" id="PTHR13707">
    <property type="entry name" value="KETOACID-COENZYME A TRANSFERASE"/>
    <property type="match status" value="1"/>
</dbReference>
<evidence type="ECO:0000256" key="12">
    <source>
        <dbReference type="ARBA" id="ARBA00072767"/>
    </source>
</evidence>
<evidence type="ECO:0000256" key="2">
    <source>
        <dbReference type="ARBA" id="ARBA00004753"/>
    </source>
</evidence>
<gene>
    <name evidence="16" type="ORF">DCHRY22_LOCUS2180</name>
</gene>
<dbReference type="GO" id="GO:0008260">
    <property type="term" value="F:succinyl-CoA:3-oxo-acid CoA-transferase activity"/>
    <property type="evidence" value="ECO:0007669"/>
    <property type="project" value="UniProtKB-EC"/>
</dbReference>
<dbReference type="AlphaFoldDB" id="A0A8J2VQQ0"/>
<dbReference type="InterPro" id="IPR037171">
    <property type="entry name" value="NagB/RpiA_transferase-like"/>
</dbReference>
<dbReference type="Pfam" id="PF00453">
    <property type="entry name" value="Ribosomal_L20"/>
    <property type="match status" value="1"/>
</dbReference>
<comment type="similarity">
    <text evidence="4 15">Belongs to the bacterial ribosomal protein bL20 family.</text>
</comment>
<dbReference type="OrthoDB" id="1933379at2759"/>
<keyword evidence="9" id="KW-0496">Mitochondrion</keyword>
<dbReference type="EMBL" id="CAKASE010000045">
    <property type="protein sequence ID" value="CAG9560526.1"/>
    <property type="molecule type" value="Genomic_DNA"/>
</dbReference>
<dbReference type="NCBIfam" id="TIGR02428">
    <property type="entry name" value="pcaJ_scoB_fam"/>
    <property type="match status" value="1"/>
</dbReference>
<dbReference type="NCBIfam" id="TIGR01032">
    <property type="entry name" value="rplT_bact"/>
    <property type="match status" value="1"/>
</dbReference>
<evidence type="ECO:0000256" key="7">
    <source>
        <dbReference type="ARBA" id="ARBA00022946"/>
    </source>
</evidence>
<dbReference type="FunFam" id="1.10.1900.20:FF:000001">
    <property type="entry name" value="50S ribosomal protein L20"/>
    <property type="match status" value="1"/>
</dbReference>
<dbReference type="GO" id="GO:0005840">
    <property type="term" value="C:ribosome"/>
    <property type="evidence" value="ECO:0007669"/>
    <property type="project" value="UniProtKB-KW"/>
</dbReference>
<dbReference type="FunFam" id="3.40.1080.10:FF:000002">
    <property type="entry name" value="Succinyl-CoA:3-ketoacid-coenzyme A transferase, mitochondrial"/>
    <property type="match status" value="1"/>
</dbReference>
<sequence length="705" mass="78798">MAVTANRFFILTSFSKAKIFTAAKILSCASYSTSSETNKIYSNINEAVKDIKDGSKILVGGFGLCGIPENLIKAVNNKTVSGLTVVSNNAGVEDFGLGILLKKKQVKRMISSYVGENAEFERQFLSGELEVELTPQGTLAERIRAGGAGIPAFFTPTGFGTLIHEGGAPIKYTADGKIDIPSKPRHVQQFNGINYIMEEAITGDFALVKAWKADRHGNLVFRKSARNFNPAVCKAAKITIAEVEEIVDEIEPDFVHVPSIYVHRIIVGEKYEKRIERKTISKPKEDKPKKASDLMRERIIKRAALEFKDGMHANLGIGMPMLASNYIPKNVKVLLQSENGILGLGPFPSEDEVDPDLINAGKETVTVLPGEFILVYFEKKSASYFSSDDSFAMIRGGHIDLTILGAMQVSRYGDLANWMIPGKMVKGMGGAMDLVSAPRTKVVVTMEHAAKNGSHKILPECTLPLTGKNCVDMIITEKCVFDVDKEKGLTLTELADGVTIEDVIVNSYADWFTYEWHDRDRDFEWSSVSESSEMVTSRREIDSVPYRMVFLNVVNLARSRGPDEFWRKRRIFRLAAHFIGRRRNCYSVAVRNVHRALAYASKARQLKKEDMKDLWRTRITAACEQHNISSFTLKEGLERSNIMLDHKSLADLAVWEPKTFQCLAAVAQEKLRLDGFIDYLDKKQPTGVNLNLKDVMLEAWLKEKK</sequence>
<dbReference type="PROSITE" id="PS01274">
    <property type="entry name" value="COA_TRANSF_2"/>
    <property type="match status" value="1"/>
</dbReference>
<comment type="similarity">
    <text evidence="3">Belongs to the 3-oxoacid CoA-transferase family.</text>
</comment>
<dbReference type="FunFam" id="3.40.1080.10:FF:000001">
    <property type="entry name" value="Succinyl-coa:3-ketoacid-coenzyme a transferase subunit b"/>
    <property type="match status" value="1"/>
</dbReference>
<keyword evidence="17" id="KW-1185">Reference proteome</keyword>
<evidence type="ECO:0000256" key="9">
    <source>
        <dbReference type="ARBA" id="ARBA00023128"/>
    </source>
</evidence>
<dbReference type="Gene3D" id="3.40.1080.10">
    <property type="entry name" value="Glutaconate Coenzyme A-transferase"/>
    <property type="match status" value="2"/>
</dbReference>
<evidence type="ECO:0000256" key="10">
    <source>
        <dbReference type="ARBA" id="ARBA00023274"/>
    </source>
</evidence>
<dbReference type="InterPro" id="IPR012792">
    <property type="entry name" value="3-oxoacid_CoA-transf_A"/>
</dbReference>
<dbReference type="NCBIfam" id="TIGR02429">
    <property type="entry name" value="pcaI_scoA_fam"/>
    <property type="match status" value="1"/>
</dbReference>
<dbReference type="SUPFAM" id="SSF100950">
    <property type="entry name" value="NagB/RpiA/CoA transferase-like"/>
    <property type="match status" value="2"/>
</dbReference>
<dbReference type="UniPathway" id="UPA00929">
    <property type="reaction ID" value="UER00894"/>
</dbReference>
<dbReference type="SUPFAM" id="SSF74731">
    <property type="entry name" value="Ribosomal protein L20"/>
    <property type="match status" value="1"/>
</dbReference>
<accession>A0A8J2VQQ0</accession>
<evidence type="ECO:0000256" key="3">
    <source>
        <dbReference type="ARBA" id="ARBA00007154"/>
    </source>
</evidence>
<evidence type="ECO:0000256" key="13">
    <source>
        <dbReference type="ARBA" id="ARBA00075112"/>
    </source>
</evidence>
<comment type="caution">
    <text evidence="16">The sequence shown here is derived from an EMBL/GenBank/DDBJ whole genome shotgun (WGS) entry which is preliminary data.</text>
</comment>
<reference evidence="16" key="1">
    <citation type="submission" date="2021-09" db="EMBL/GenBank/DDBJ databases">
        <authorList>
            <person name="Martin H S."/>
        </authorList>
    </citation>
    <scope>NUCLEOTIDE SEQUENCE</scope>
</reference>
<dbReference type="Pfam" id="PF01144">
    <property type="entry name" value="CoA_trans"/>
    <property type="match status" value="2"/>
</dbReference>
<proteinExistence type="inferred from homology"/>
<evidence type="ECO:0000256" key="6">
    <source>
        <dbReference type="ARBA" id="ARBA00022679"/>
    </source>
</evidence>
<keyword evidence="6" id="KW-0808">Transferase</keyword>
<dbReference type="InterPro" id="IPR035566">
    <property type="entry name" value="Ribosomal_protein_bL20_C"/>
</dbReference>
<organism evidence="16 17">
    <name type="scientific">Danaus chrysippus</name>
    <name type="common">African queen</name>
    <dbReference type="NCBI Taxonomy" id="151541"/>
    <lineage>
        <taxon>Eukaryota</taxon>
        <taxon>Metazoa</taxon>
        <taxon>Ecdysozoa</taxon>
        <taxon>Arthropoda</taxon>
        <taxon>Hexapoda</taxon>
        <taxon>Insecta</taxon>
        <taxon>Pterygota</taxon>
        <taxon>Neoptera</taxon>
        <taxon>Endopterygota</taxon>
        <taxon>Lepidoptera</taxon>
        <taxon>Glossata</taxon>
        <taxon>Ditrysia</taxon>
        <taxon>Papilionoidea</taxon>
        <taxon>Nymphalidae</taxon>
        <taxon>Danainae</taxon>
        <taxon>Danaini</taxon>
        <taxon>Danaina</taxon>
        <taxon>Danaus</taxon>
        <taxon>Anosia</taxon>
    </lineage>
</organism>
<dbReference type="GO" id="GO:0019843">
    <property type="term" value="F:rRNA binding"/>
    <property type="evidence" value="ECO:0007669"/>
    <property type="project" value="InterPro"/>
</dbReference>
<evidence type="ECO:0000256" key="14">
    <source>
        <dbReference type="ARBA" id="ARBA00076245"/>
    </source>
</evidence>
<keyword evidence="7" id="KW-0809">Transit peptide</keyword>
<dbReference type="InterPro" id="IPR012791">
    <property type="entry name" value="3-oxoacid_CoA-transf_B"/>
</dbReference>
<dbReference type="InterPro" id="IPR004165">
    <property type="entry name" value="CoA_trans_fam_I"/>
</dbReference>
<keyword evidence="10 15" id="KW-0687">Ribonucleoprotein</keyword>
<dbReference type="GO" id="GO:0005739">
    <property type="term" value="C:mitochondrion"/>
    <property type="evidence" value="ECO:0007669"/>
    <property type="project" value="UniProtKB-SubCell"/>
</dbReference>
<dbReference type="PROSITE" id="PS01273">
    <property type="entry name" value="COA_TRANSF_1"/>
    <property type="match status" value="1"/>
</dbReference>
<dbReference type="EC" id="2.8.3.5" evidence="5"/>
<evidence type="ECO:0000256" key="4">
    <source>
        <dbReference type="ARBA" id="ARBA00007698"/>
    </source>
</evidence>
<dbReference type="GO" id="GO:0003735">
    <property type="term" value="F:structural constituent of ribosome"/>
    <property type="evidence" value="ECO:0007669"/>
    <property type="project" value="InterPro"/>
</dbReference>
<dbReference type="Proteomes" id="UP000789524">
    <property type="component" value="Unassembled WGS sequence"/>
</dbReference>
<evidence type="ECO:0000256" key="15">
    <source>
        <dbReference type="RuleBase" id="RU000561"/>
    </source>
</evidence>
<evidence type="ECO:0000256" key="8">
    <source>
        <dbReference type="ARBA" id="ARBA00022980"/>
    </source>
</evidence>
<evidence type="ECO:0000313" key="17">
    <source>
        <dbReference type="Proteomes" id="UP000789524"/>
    </source>
</evidence>
<keyword evidence="8 15" id="KW-0689">Ribosomal protein</keyword>
<dbReference type="InterPro" id="IPR004164">
    <property type="entry name" value="CoA_transf_AS"/>
</dbReference>
<comment type="function">
    <text evidence="11">Key enzyme for ketone body catabolism. Transfers the CoA moiety from succinate to acetoacetate. Formation of the enzyme-CoA intermediate proceeds via an unstable anhydride species formed between the carboxylate groups of the enzyme and substrate.</text>
</comment>
<dbReference type="Gene3D" id="1.10.1900.20">
    <property type="entry name" value="Ribosomal protein L20"/>
    <property type="match status" value="1"/>
</dbReference>